<sequence length="496" mass="56968">MYYYLIAIFSLIGYILYKCYIYPLYLSPLSKLPGPPVSNLILGHYTSILNNKQGETFTHLIKKYGGIFRYNVLLNKPYLSISDQKLVQQILITRAYEFPKFFLNKILTKELVGESISFTQGDAHKRQRKMMNPSFSIAAVKEMIPLLVQAGHKLKDNWMKQIGNKKEERITITELIPKITLDIIGLVGFNYEFNSTTTDSELARAYHSLVSGGGDVVSPLLIELISYFPFIRNIPTDFAKQRWDAIKRINNISNQLVADKKNATIRGKDFLSLLVQANEGLPVDEQLTHDELIGLVMTILFAGHETTSTSLTWSLYYLAKNPDIQDRLRKEILEVFTDRNGFPTFDEIDHLKYLDCVYKESLRIMPPIPSLTRYNKKDEIMNGYVIPKGTPLMIPIYAIHHDPSIWGDDAEHFNPLRWLDPEVKSKITNCNYLPFGAGSRSCLGMRMAYSELKIFLSIIIRNFEFRLVEGFTFKKITFGFTKPVPGMDLFVSKVNY</sequence>
<keyword evidence="6 8" id="KW-0408">Iron</keyword>
<comment type="similarity">
    <text evidence="2 9">Belongs to the cytochrome P450 family.</text>
</comment>
<keyword evidence="7 9" id="KW-0503">Monooxygenase</keyword>
<evidence type="ECO:0000256" key="5">
    <source>
        <dbReference type="ARBA" id="ARBA00023002"/>
    </source>
</evidence>
<dbReference type="EMBL" id="WTPW01000595">
    <property type="protein sequence ID" value="KAF0496843.1"/>
    <property type="molecule type" value="Genomic_DNA"/>
</dbReference>
<dbReference type="PANTHER" id="PTHR24305">
    <property type="entry name" value="CYTOCHROME P450"/>
    <property type="match status" value="1"/>
</dbReference>
<proteinExistence type="inferred from homology"/>
<dbReference type="GO" id="GO:0004497">
    <property type="term" value="F:monooxygenase activity"/>
    <property type="evidence" value="ECO:0007669"/>
    <property type="project" value="UniProtKB-KW"/>
</dbReference>
<dbReference type="CDD" id="cd11069">
    <property type="entry name" value="CYP_FUM15-like"/>
    <property type="match status" value="1"/>
</dbReference>
<dbReference type="OrthoDB" id="1470350at2759"/>
<keyword evidence="4 8" id="KW-0479">Metal-binding</keyword>
<evidence type="ECO:0000256" key="3">
    <source>
        <dbReference type="ARBA" id="ARBA00022617"/>
    </source>
</evidence>
<dbReference type="InterPro" id="IPR001128">
    <property type="entry name" value="Cyt_P450"/>
</dbReference>
<feature type="transmembrane region" description="Helical" evidence="10">
    <location>
        <begin position="6"/>
        <end position="25"/>
    </location>
</feature>
<evidence type="ECO:0000313" key="12">
    <source>
        <dbReference type="Proteomes" id="UP000439903"/>
    </source>
</evidence>
<keyword evidence="5 9" id="KW-0560">Oxidoreductase</keyword>
<evidence type="ECO:0000256" key="7">
    <source>
        <dbReference type="ARBA" id="ARBA00023033"/>
    </source>
</evidence>
<dbReference type="InterPro" id="IPR036396">
    <property type="entry name" value="Cyt_P450_sf"/>
</dbReference>
<organism evidence="11 12">
    <name type="scientific">Gigaspora margarita</name>
    <dbReference type="NCBI Taxonomy" id="4874"/>
    <lineage>
        <taxon>Eukaryota</taxon>
        <taxon>Fungi</taxon>
        <taxon>Fungi incertae sedis</taxon>
        <taxon>Mucoromycota</taxon>
        <taxon>Glomeromycotina</taxon>
        <taxon>Glomeromycetes</taxon>
        <taxon>Diversisporales</taxon>
        <taxon>Gigasporaceae</taxon>
        <taxon>Gigaspora</taxon>
    </lineage>
</organism>
<gene>
    <name evidence="11" type="ORF">F8M41_020920</name>
</gene>
<evidence type="ECO:0000256" key="6">
    <source>
        <dbReference type="ARBA" id="ARBA00023004"/>
    </source>
</evidence>
<dbReference type="InterPro" id="IPR002401">
    <property type="entry name" value="Cyt_P450_E_grp-I"/>
</dbReference>
<evidence type="ECO:0000256" key="2">
    <source>
        <dbReference type="ARBA" id="ARBA00010617"/>
    </source>
</evidence>
<dbReference type="Pfam" id="PF00067">
    <property type="entry name" value="p450"/>
    <property type="match status" value="1"/>
</dbReference>
<evidence type="ECO:0000256" key="10">
    <source>
        <dbReference type="SAM" id="Phobius"/>
    </source>
</evidence>
<dbReference type="Gene3D" id="1.10.630.10">
    <property type="entry name" value="Cytochrome P450"/>
    <property type="match status" value="1"/>
</dbReference>
<dbReference type="PANTHER" id="PTHR24305:SF166">
    <property type="entry name" value="CYTOCHROME P450 12A4, MITOCHONDRIAL-RELATED"/>
    <property type="match status" value="1"/>
</dbReference>
<dbReference type="SUPFAM" id="SSF48264">
    <property type="entry name" value="Cytochrome P450"/>
    <property type="match status" value="1"/>
</dbReference>
<keyword evidence="3 8" id="KW-0349">Heme</keyword>
<dbReference type="AlphaFoldDB" id="A0A8H4AHM9"/>
<comment type="cofactor">
    <cofactor evidence="1 8">
        <name>heme</name>
        <dbReference type="ChEBI" id="CHEBI:30413"/>
    </cofactor>
</comment>
<dbReference type="GO" id="GO:0016705">
    <property type="term" value="F:oxidoreductase activity, acting on paired donors, with incorporation or reduction of molecular oxygen"/>
    <property type="evidence" value="ECO:0007669"/>
    <property type="project" value="InterPro"/>
</dbReference>
<keyword evidence="10" id="KW-0812">Transmembrane</keyword>
<dbReference type="InterPro" id="IPR050121">
    <property type="entry name" value="Cytochrome_P450_monoxygenase"/>
</dbReference>
<dbReference type="PRINTS" id="PR00385">
    <property type="entry name" value="P450"/>
</dbReference>
<dbReference type="GO" id="GO:0020037">
    <property type="term" value="F:heme binding"/>
    <property type="evidence" value="ECO:0007669"/>
    <property type="project" value="InterPro"/>
</dbReference>
<dbReference type="PRINTS" id="PR00463">
    <property type="entry name" value="EP450I"/>
</dbReference>
<name>A0A8H4AHM9_GIGMA</name>
<protein>
    <submittedName>
        <fullName evidence="11">Cytochrome P450</fullName>
    </submittedName>
</protein>
<evidence type="ECO:0000256" key="1">
    <source>
        <dbReference type="ARBA" id="ARBA00001971"/>
    </source>
</evidence>
<keyword evidence="10" id="KW-0472">Membrane</keyword>
<keyword evidence="10" id="KW-1133">Transmembrane helix</keyword>
<evidence type="ECO:0000256" key="8">
    <source>
        <dbReference type="PIRSR" id="PIRSR602401-1"/>
    </source>
</evidence>
<reference evidence="11 12" key="1">
    <citation type="journal article" date="2019" name="Environ. Microbiol.">
        <title>At the nexus of three kingdoms: the genome of the mycorrhizal fungus Gigaspora margarita provides insights into plant, endobacterial and fungal interactions.</title>
        <authorList>
            <person name="Venice F."/>
            <person name="Ghignone S."/>
            <person name="Salvioli di Fossalunga A."/>
            <person name="Amselem J."/>
            <person name="Novero M."/>
            <person name="Xianan X."/>
            <person name="Sedzielewska Toro K."/>
            <person name="Morin E."/>
            <person name="Lipzen A."/>
            <person name="Grigoriev I.V."/>
            <person name="Henrissat B."/>
            <person name="Martin F.M."/>
            <person name="Bonfante P."/>
        </authorList>
    </citation>
    <scope>NUCLEOTIDE SEQUENCE [LARGE SCALE GENOMIC DNA]</scope>
    <source>
        <strain evidence="11 12">BEG34</strain>
    </source>
</reference>
<evidence type="ECO:0000256" key="4">
    <source>
        <dbReference type="ARBA" id="ARBA00022723"/>
    </source>
</evidence>
<keyword evidence="12" id="KW-1185">Reference proteome</keyword>
<dbReference type="InterPro" id="IPR017972">
    <property type="entry name" value="Cyt_P450_CS"/>
</dbReference>
<dbReference type="FunFam" id="1.10.630.10:FF:000182">
    <property type="entry name" value="Cytochrome P450 3A4"/>
    <property type="match status" value="1"/>
</dbReference>
<dbReference type="GO" id="GO:0005506">
    <property type="term" value="F:iron ion binding"/>
    <property type="evidence" value="ECO:0007669"/>
    <property type="project" value="InterPro"/>
</dbReference>
<accession>A0A8H4AHM9</accession>
<evidence type="ECO:0000256" key="9">
    <source>
        <dbReference type="RuleBase" id="RU000461"/>
    </source>
</evidence>
<evidence type="ECO:0000313" key="11">
    <source>
        <dbReference type="EMBL" id="KAF0496843.1"/>
    </source>
</evidence>
<dbReference type="PROSITE" id="PS00086">
    <property type="entry name" value="CYTOCHROME_P450"/>
    <property type="match status" value="1"/>
</dbReference>
<feature type="binding site" description="axial binding residue" evidence="8">
    <location>
        <position position="442"/>
    </location>
    <ligand>
        <name>heme</name>
        <dbReference type="ChEBI" id="CHEBI:30413"/>
    </ligand>
    <ligandPart>
        <name>Fe</name>
        <dbReference type="ChEBI" id="CHEBI:18248"/>
    </ligandPart>
</feature>
<dbReference type="Proteomes" id="UP000439903">
    <property type="component" value="Unassembled WGS sequence"/>
</dbReference>
<comment type="caution">
    <text evidence="11">The sequence shown here is derived from an EMBL/GenBank/DDBJ whole genome shotgun (WGS) entry which is preliminary data.</text>
</comment>